<keyword evidence="2" id="KW-0406">Ion transport</keyword>
<protein>
    <recommendedName>
        <fullName evidence="7">Ferroxidase</fullName>
    </recommendedName>
</protein>
<proteinExistence type="inferred from homology"/>
<dbReference type="NCBIfam" id="TIGR03421">
    <property type="entry name" value="FeS_CyaY"/>
    <property type="match status" value="1"/>
</dbReference>
<dbReference type="SUPFAM" id="SSF55387">
    <property type="entry name" value="Frataxin/Nqo15-like"/>
    <property type="match status" value="1"/>
</dbReference>
<name>A0A1E7G044_9STRA</name>
<sequence length="224" mass="25060">MIGNRLIRSGLFLRPLAPAAVATTTATATSNVTRITTALTDTSNTTRRRFLFTGTTSISNTSISTSASTSASTSTRAFSGCSQYFENESEFHTVADETLEDIQDAVDVALEEYYTENENDNDNDNDDEFETVYASGVLNMTFPPHGTWVLNKQTPNRQIWWSSPISGPRRYEYDENISEWMYTRATNEDDNNNNTDSNTTTTGETLSNAIKDEIRQIYGIELDF</sequence>
<dbReference type="GO" id="GO:0051537">
    <property type="term" value="F:2 iron, 2 sulfur cluster binding"/>
    <property type="evidence" value="ECO:0007669"/>
    <property type="project" value="TreeGrafter"/>
</dbReference>
<keyword evidence="2" id="KW-0813">Transport</keyword>
<dbReference type="GO" id="GO:0034986">
    <property type="term" value="F:iron chaperone activity"/>
    <property type="evidence" value="ECO:0007669"/>
    <property type="project" value="TreeGrafter"/>
</dbReference>
<evidence type="ECO:0000313" key="5">
    <source>
        <dbReference type="EMBL" id="OEU23754.1"/>
    </source>
</evidence>
<reference evidence="5 6" key="1">
    <citation type="submission" date="2016-09" db="EMBL/GenBank/DDBJ databases">
        <title>Extensive genetic diversity and differential bi-allelic expression allows diatom success in the polar Southern Ocean.</title>
        <authorList>
            <consortium name="DOE Joint Genome Institute"/>
            <person name="Mock T."/>
            <person name="Otillar R.P."/>
            <person name="Strauss J."/>
            <person name="Dupont C."/>
            <person name="Frickenhaus S."/>
            <person name="Maumus F."/>
            <person name="Mcmullan M."/>
            <person name="Sanges R."/>
            <person name="Schmutz J."/>
            <person name="Toseland A."/>
            <person name="Valas R."/>
            <person name="Veluchamy A."/>
            <person name="Ward B.J."/>
            <person name="Allen A."/>
            <person name="Barry K."/>
            <person name="Falciatore A."/>
            <person name="Ferrante M."/>
            <person name="Fortunato A.E."/>
            <person name="Gloeckner G."/>
            <person name="Gruber A."/>
            <person name="Hipkin R."/>
            <person name="Janech M."/>
            <person name="Kroth P."/>
            <person name="Leese F."/>
            <person name="Lindquist E."/>
            <person name="Lyon B.R."/>
            <person name="Martin J."/>
            <person name="Mayer C."/>
            <person name="Parker M."/>
            <person name="Quesneville H."/>
            <person name="Raymond J."/>
            <person name="Uhlig C."/>
            <person name="Valentin K.U."/>
            <person name="Worden A.Z."/>
            <person name="Armbrust E.V."/>
            <person name="Bowler C."/>
            <person name="Green B."/>
            <person name="Moulton V."/>
            <person name="Van Oosterhout C."/>
            <person name="Grigoriev I."/>
        </authorList>
    </citation>
    <scope>NUCLEOTIDE SEQUENCE [LARGE SCALE GENOMIC DNA]</scope>
    <source>
        <strain evidence="5 6">CCMP1102</strain>
    </source>
</reference>
<dbReference type="InterPro" id="IPR002908">
    <property type="entry name" value="Frataxin/CyaY"/>
</dbReference>
<accession>A0A1E7G044</accession>
<dbReference type="GO" id="GO:0004322">
    <property type="term" value="F:ferroxidase activity"/>
    <property type="evidence" value="ECO:0007669"/>
    <property type="project" value="TreeGrafter"/>
</dbReference>
<dbReference type="PROSITE" id="PS50810">
    <property type="entry name" value="FRATAXIN_2"/>
    <property type="match status" value="1"/>
</dbReference>
<dbReference type="SMART" id="SM01219">
    <property type="entry name" value="Frataxin_Cyay"/>
    <property type="match status" value="1"/>
</dbReference>
<dbReference type="PANTHER" id="PTHR16821:SF2">
    <property type="entry name" value="FRATAXIN, MITOCHONDRIAL"/>
    <property type="match status" value="1"/>
</dbReference>
<keyword evidence="2" id="KW-0410">Iron transport</keyword>
<keyword evidence="6" id="KW-1185">Reference proteome</keyword>
<dbReference type="GO" id="GO:0005739">
    <property type="term" value="C:mitochondrion"/>
    <property type="evidence" value="ECO:0007669"/>
    <property type="project" value="TreeGrafter"/>
</dbReference>
<dbReference type="InParanoid" id="A0A1E7G044"/>
<dbReference type="Pfam" id="PF01491">
    <property type="entry name" value="Frataxin_Cyay"/>
    <property type="match status" value="1"/>
</dbReference>
<evidence type="ECO:0000256" key="1">
    <source>
        <dbReference type="ARBA" id="ARBA00008183"/>
    </source>
</evidence>
<evidence type="ECO:0000256" key="3">
    <source>
        <dbReference type="ARBA" id="ARBA00023004"/>
    </source>
</evidence>
<dbReference type="InterPro" id="IPR020895">
    <property type="entry name" value="Frataxin_CS"/>
</dbReference>
<dbReference type="EMBL" id="KV784353">
    <property type="protein sequence ID" value="OEU23754.1"/>
    <property type="molecule type" value="Genomic_DNA"/>
</dbReference>
<organism evidence="5 6">
    <name type="scientific">Fragilariopsis cylindrus CCMP1102</name>
    <dbReference type="NCBI Taxonomy" id="635003"/>
    <lineage>
        <taxon>Eukaryota</taxon>
        <taxon>Sar</taxon>
        <taxon>Stramenopiles</taxon>
        <taxon>Ochrophyta</taxon>
        <taxon>Bacillariophyta</taxon>
        <taxon>Bacillariophyceae</taxon>
        <taxon>Bacillariophycidae</taxon>
        <taxon>Bacillariales</taxon>
        <taxon>Bacillariaceae</taxon>
        <taxon>Fragilariopsis</taxon>
    </lineage>
</organism>
<dbReference type="GO" id="GO:0006879">
    <property type="term" value="P:intracellular iron ion homeostasis"/>
    <property type="evidence" value="ECO:0007669"/>
    <property type="project" value="TreeGrafter"/>
</dbReference>
<gene>
    <name evidence="5" type="ORF">FRACYDRAFT_177808</name>
</gene>
<feature type="signal peptide" evidence="4">
    <location>
        <begin position="1"/>
        <end position="22"/>
    </location>
</feature>
<dbReference type="PANTHER" id="PTHR16821">
    <property type="entry name" value="FRATAXIN"/>
    <property type="match status" value="1"/>
</dbReference>
<feature type="chain" id="PRO_5009193747" description="Ferroxidase" evidence="4">
    <location>
        <begin position="23"/>
        <end position="224"/>
    </location>
</feature>
<dbReference type="OrthoDB" id="1897642at2759"/>
<evidence type="ECO:0008006" key="7">
    <source>
        <dbReference type="Google" id="ProtNLM"/>
    </source>
</evidence>
<comment type="similarity">
    <text evidence="1">Belongs to the frataxin family.</text>
</comment>
<evidence type="ECO:0000256" key="4">
    <source>
        <dbReference type="SAM" id="SignalP"/>
    </source>
</evidence>
<dbReference type="Proteomes" id="UP000095751">
    <property type="component" value="Unassembled WGS sequence"/>
</dbReference>
<dbReference type="PROSITE" id="PS01344">
    <property type="entry name" value="FRATAXIN_1"/>
    <property type="match status" value="1"/>
</dbReference>
<dbReference type="GO" id="GO:0006826">
    <property type="term" value="P:iron ion transport"/>
    <property type="evidence" value="ECO:0007669"/>
    <property type="project" value="UniProtKB-KW"/>
</dbReference>
<dbReference type="GO" id="GO:0016226">
    <property type="term" value="P:iron-sulfur cluster assembly"/>
    <property type="evidence" value="ECO:0007669"/>
    <property type="project" value="InterPro"/>
</dbReference>
<keyword evidence="4" id="KW-0732">Signal</keyword>
<dbReference type="InterPro" id="IPR036524">
    <property type="entry name" value="Frataxin/CyaY_sf"/>
</dbReference>
<evidence type="ECO:0000256" key="2">
    <source>
        <dbReference type="ARBA" id="ARBA00022496"/>
    </source>
</evidence>
<keyword evidence="3" id="KW-0408">Iron</keyword>
<evidence type="ECO:0000313" key="6">
    <source>
        <dbReference type="Proteomes" id="UP000095751"/>
    </source>
</evidence>
<dbReference type="GO" id="GO:0008199">
    <property type="term" value="F:ferric iron binding"/>
    <property type="evidence" value="ECO:0007669"/>
    <property type="project" value="InterPro"/>
</dbReference>
<dbReference type="AlphaFoldDB" id="A0A1E7G044"/>
<dbReference type="Gene3D" id="3.30.920.10">
    <property type="entry name" value="Frataxin/CyaY"/>
    <property type="match status" value="1"/>
</dbReference>
<dbReference type="KEGG" id="fcy:FRACYDRAFT_177808"/>
<dbReference type="GO" id="GO:0008198">
    <property type="term" value="F:ferrous iron binding"/>
    <property type="evidence" value="ECO:0007669"/>
    <property type="project" value="TreeGrafter"/>
</dbReference>